<dbReference type="EnsemblFungi" id="EJT77778">
    <property type="protein sequence ID" value="EJT77778"/>
    <property type="gene ID" value="GGTG_02883"/>
</dbReference>
<proteinExistence type="predicted"/>
<dbReference type="RefSeq" id="XP_009218923.1">
    <property type="nucleotide sequence ID" value="XM_009220659.1"/>
</dbReference>
<organism evidence="7">
    <name type="scientific">Gaeumannomyces tritici (strain R3-111a-1)</name>
    <name type="common">Wheat and barley take-all root rot fungus</name>
    <name type="synonym">Gaeumannomyces graminis var. tritici</name>
    <dbReference type="NCBI Taxonomy" id="644352"/>
    <lineage>
        <taxon>Eukaryota</taxon>
        <taxon>Fungi</taxon>
        <taxon>Dikarya</taxon>
        <taxon>Ascomycota</taxon>
        <taxon>Pezizomycotina</taxon>
        <taxon>Sordariomycetes</taxon>
        <taxon>Sordariomycetidae</taxon>
        <taxon>Magnaporthales</taxon>
        <taxon>Magnaporthaceae</taxon>
        <taxon>Gaeumannomyces</taxon>
    </lineage>
</organism>
<evidence type="ECO:0000256" key="2">
    <source>
        <dbReference type="ARBA" id="ARBA00004240"/>
    </source>
</evidence>
<dbReference type="SUPFAM" id="SSF53474">
    <property type="entry name" value="alpha/beta-Hydrolases"/>
    <property type="match status" value="1"/>
</dbReference>
<protein>
    <recommendedName>
        <fullName evidence="10">DUF676 domain-containing protein</fullName>
    </recommendedName>
</protein>
<dbReference type="GO" id="GO:0005783">
    <property type="term" value="C:endoplasmic reticulum"/>
    <property type="evidence" value="ECO:0007669"/>
    <property type="project" value="UniProtKB-SubCell"/>
</dbReference>
<evidence type="ECO:0000256" key="3">
    <source>
        <dbReference type="ARBA" id="ARBA00004370"/>
    </source>
</evidence>
<dbReference type="OrthoDB" id="5097106at2759"/>
<evidence type="ECO:0000313" key="9">
    <source>
        <dbReference type="Proteomes" id="UP000006039"/>
    </source>
</evidence>
<dbReference type="VEuPathDB" id="FungiDB:GGTG_02883"/>
<evidence type="ECO:0000313" key="8">
    <source>
        <dbReference type="EnsemblFungi" id="EJT77778"/>
    </source>
</evidence>
<gene>
    <name evidence="8" type="primary">20343341</name>
    <name evidence="7" type="ORF">GGTG_02883</name>
</gene>
<keyword evidence="6" id="KW-0472">Membrane</keyword>
<evidence type="ECO:0000256" key="4">
    <source>
        <dbReference type="ARBA" id="ARBA00022824"/>
    </source>
</evidence>
<comment type="subcellular location">
    <subcellularLocation>
        <location evidence="2">Endoplasmic reticulum</location>
    </subcellularLocation>
    <subcellularLocation>
        <location evidence="3">Membrane</location>
    </subcellularLocation>
    <subcellularLocation>
        <location evidence="1">Mitochondrion</location>
    </subcellularLocation>
</comment>
<evidence type="ECO:0000313" key="7">
    <source>
        <dbReference type="EMBL" id="EJT77778.1"/>
    </source>
</evidence>
<dbReference type="AlphaFoldDB" id="J3NNM6"/>
<evidence type="ECO:0000256" key="1">
    <source>
        <dbReference type="ARBA" id="ARBA00004173"/>
    </source>
</evidence>
<reference evidence="8" key="4">
    <citation type="journal article" date="2015" name="G3 (Bethesda)">
        <title>Genome sequences of three phytopathogenic species of the Magnaporthaceae family of fungi.</title>
        <authorList>
            <person name="Okagaki L.H."/>
            <person name="Nunes C.C."/>
            <person name="Sailsbery J."/>
            <person name="Clay B."/>
            <person name="Brown D."/>
            <person name="John T."/>
            <person name="Oh Y."/>
            <person name="Young N."/>
            <person name="Fitzgerald M."/>
            <person name="Haas B.J."/>
            <person name="Zeng Q."/>
            <person name="Young S."/>
            <person name="Adiconis X."/>
            <person name="Fan L."/>
            <person name="Levin J.Z."/>
            <person name="Mitchell T.K."/>
            <person name="Okubara P.A."/>
            <person name="Farman M.L."/>
            <person name="Kohn L.M."/>
            <person name="Birren B."/>
            <person name="Ma L.-J."/>
            <person name="Dean R.A."/>
        </authorList>
    </citation>
    <scope>NUCLEOTIDE SEQUENCE</scope>
    <source>
        <strain evidence="8">R3-111a-1</strain>
    </source>
</reference>
<keyword evidence="9" id="KW-1185">Reference proteome</keyword>
<sequence>MLIHGLGSHALGSWKSPDSGDVWLRDFLPKDVPNIRVLLYSHDTILANIWSKQSIEDLGATFLEQIVAFRAKDGTFRRPIIFIGHNLGGLLIKEVRSRLVHSKTGS</sequence>
<reference evidence="8" key="5">
    <citation type="submission" date="2018-04" db="UniProtKB">
        <authorList>
            <consortium name="EnsemblFungi"/>
        </authorList>
    </citation>
    <scope>IDENTIFICATION</scope>
    <source>
        <strain evidence="8">R3-111a-1</strain>
    </source>
</reference>
<reference evidence="7" key="2">
    <citation type="submission" date="2010-07" db="EMBL/GenBank/DDBJ databases">
        <authorList>
            <consortium name="The Broad Institute Genome Sequencing Platform"/>
            <consortium name="Broad Institute Genome Sequencing Center for Infectious Disease"/>
            <person name="Ma L.-J."/>
            <person name="Dead R."/>
            <person name="Young S."/>
            <person name="Zeng Q."/>
            <person name="Koehrsen M."/>
            <person name="Alvarado L."/>
            <person name="Berlin A."/>
            <person name="Chapman S.B."/>
            <person name="Chen Z."/>
            <person name="Freedman E."/>
            <person name="Gellesch M."/>
            <person name="Goldberg J."/>
            <person name="Griggs A."/>
            <person name="Gujja S."/>
            <person name="Heilman E.R."/>
            <person name="Heiman D."/>
            <person name="Hepburn T."/>
            <person name="Howarth C."/>
            <person name="Jen D."/>
            <person name="Larson L."/>
            <person name="Mehta T."/>
            <person name="Neiman D."/>
            <person name="Pearson M."/>
            <person name="Roberts A."/>
            <person name="Saif S."/>
            <person name="Shea T."/>
            <person name="Shenoy N."/>
            <person name="Sisk P."/>
            <person name="Stolte C."/>
            <person name="Sykes S."/>
            <person name="Walk T."/>
            <person name="White J."/>
            <person name="Yandava C."/>
            <person name="Haas B."/>
            <person name="Nusbaum C."/>
            <person name="Birren B."/>
        </authorList>
    </citation>
    <scope>NUCLEOTIDE SEQUENCE</scope>
    <source>
        <strain evidence="7">R3-111a-1</strain>
    </source>
</reference>
<evidence type="ECO:0000256" key="5">
    <source>
        <dbReference type="ARBA" id="ARBA00023128"/>
    </source>
</evidence>
<evidence type="ECO:0000256" key="6">
    <source>
        <dbReference type="ARBA" id="ARBA00023136"/>
    </source>
</evidence>
<keyword evidence="5" id="KW-0496">Mitochondrion</keyword>
<dbReference type="GO" id="GO:0016020">
    <property type="term" value="C:membrane"/>
    <property type="evidence" value="ECO:0007669"/>
    <property type="project" value="UniProtKB-SubCell"/>
</dbReference>
<reference evidence="7" key="3">
    <citation type="submission" date="2010-09" db="EMBL/GenBank/DDBJ databases">
        <title>Annotation of Gaeumannomyces graminis var. tritici R3-111a-1.</title>
        <authorList>
            <consortium name="The Broad Institute Genome Sequencing Platform"/>
            <person name="Ma L.-J."/>
            <person name="Dead R."/>
            <person name="Young S.K."/>
            <person name="Zeng Q."/>
            <person name="Gargeya S."/>
            <person name="Fitzgerald M."/>
            <person name="Haas B."/>
            <person name="Abouelleil A."/>
            <person name="Alvarado L."/>
            <person name="Arachchi H.M."/>
            <person name="Berlin A."/>
            <person name="Brown A."/>
            <person name="Chapman S.B."/>
            <person name="Chen Z."/>
            <person name="Dunbar C."/>
            <person name="Freedman E."/>
            <person name="Gearin G."/>
            <person name="Gellesch M."/>
            <person name="Goldberg J."/>
            <person name="Griggs A."/>
            <person name="Gujja S."/>
            <person name="Heiman D."/>
            <person name="Howarth C."/>
            <person name="Larson L."/>
            <person name="Lui A."/>
            <person name="MacDonald P.J.P."/>
            <person name="Mehta T."/>
            <person name="Montmayeur A."/>
            <person name="Murphy C."/>
            <person name="Neiman D."/>
            <person name="Pearson M."/>
            <person name="Priest M."/>
            <person name="Roberts A."/>
            <person name="Saif S."/>
            <person name="Shea T."/>
            <person name="Shenoy N."/>
            <person name="Sisk P."/>
            <person name="Stolte C."/>
            <person name="Sykes S."/>
            <person name="Yandava C."/>
            <person name="Wortman J."/>
            <person name="Nusbaum C."/>
            <person name="Birren B."/>
        </authorList>
    </citation>
    <scope>NUCLEOTIDE SEQUENCE</scope>
    <source>
        <strain evidence="7">R3-111a-1</strain>
    </source>
</reference>
<dbReference type="GO" id="GO:0005739">
    <property type="term" value="C:mitochondrion"/>
    <property type="evidence" value="ECO:0007669"/>
    <property type="project" value="UniProtKB-SubCell"/>
</dbReference>
<dbReference type="Gene3D" id="3.40.50.1820">
    <property type="entry name" value="alpha/beta hydrolase"/>
    <property type="match status" value="1"/>
</dbReference>
<dbReference type="PANTHER" id="PTHR48182:SF2">
    <property type="entry name" value="PROTEIN SERAC1"/>
    <property type="match status" value="1"/>
</dbReference>
<reference evidence="9" key="1">
    <citation type="submission" date="2010-07" db="EMBL/GenBank/DDBJ databases">
        <title>The genome sequence of Gaeumannomyces graminis var. tritici strain R3-111a-1.</title>
        <authorList>
            <consortium name="The Broad Institute Genome Sequencing Platform"/>
            <person name="Ma L.-J."/>
            <person name="Dead R."/>
            <person name="Young S."/>
            <person name="Zeng Q."/>
            <person name="Koehrsen M."/>
            <person name="Alvarado L."/>
            <person name="Berlin A."/>
            <person name="Chapman S.B."/>
            <person name="Chen Z."/>
            <person name="Freedman E."/>
            <person name="Gellesch M."/>
            <person name="Goldberg J."/>
            <person name="Griggs A."/>
            <person name="Gujja S."/>
            <person name="Heilman E.R."/>
            <person name="Heiman D."/>
            <person name="Hepburn T."/>
            <person name="Howarth C."/>
            <person name="Jen D."/>
            <person name="Larson L."/>
            <person name="Mehta T."/>
            <person name="Neiman D."/>
            <person name="Pearson M."/>
            <person name="Roberts A."/>
            <person name="Saif S."/>
            <person name="Shea T."/>
            <person name="Shenoy N."/>
            <person name="Sisk P."/>
            <person name="Stolte C."/>
            <person name="Sykes S."/>
            <person name="Walk T."/>
            <person name="White J."/>
            <person name="Yandava C."/>
            <person name="Haas B."/>
            <person name="Nusbaum C."/>
            <person name="Birren B."/>
        </authorList>
    </citation>
    <scope>NUCLEOTIDE SEQUENCE [LARGE SCALE GENOMIC DNA]</scope>
    <source>
        <strain evidence="9">R3-111a-1</strain>
    </source>
</reference>
<accession>J3NNM6</accession>
<name>J3NNM6_GAET3</name>
<dbReference type="InterPro" id="IPR029058">
    <property type="entry name" value="AB_hydrolase_fold"/>
</dbReference>
<evidence type="ECO:0008006" key="10">
    <source>
        <dbReference type="Google" id="ProtNLM"/>
    </source>
</evidence>
<keyword evidence="4" id="KW-0256">Endoplasmic reticulum</keyword>
<dbReference type="EMBL" id="GL385396">
    <property type="protein sequence ID" value="EJT77778.1"/>
    <property type="molecule type" value="Genomic_DNA"/>
</dbReference>
<dbReference type="Proteomes" id="UP000006039">
    <property type="component" value="Unassembled WGS sequence"/>
</dbReference>
<dbReference type="InterPro" id="IPR052374">
    <property type="entry name" value="SERAC1"/>
</dbReference>
<dbReference type="HOGENOM" id="CLU_2223458_0_0_1"/>
<dbReference type="eggNOG" id="KOG2029">
    <property type="taxonomic scope" value="Eukaryota"/>
</dbReference>
<dbReference type="PANTHER" id="PTHR48182">
    <property type="entry name" value="PROTEIN SERAC1"/>
    <property type="match status" value="1"/>
</dbReference>
<dbReference type="GeneID" id="20343341"/>